<sequence length="139" mass="15284">MKRRTIIQVAALAPVGALALRSAHAGDLHIVDFVITFYDDDGSELAMVLKDGRVVRRAGVTSRCARHFWAAMALDGQMRLIGPSWPLAVNVYNGSDPAWSVELPANGSVKDIRFENVDPSAKFFWSMIQAGRPPDMTWA</sequence>
<proteinExistence type="predicted"/>
<dbReference type="EMBL" id="LAZR01000215">
    <property type="protein sequence ID" value="KKN81389.1"/>
    <property type="molecule type" value="Genomic_DNA"/>
</dbReference>
<evidence type="ECO:0000313" key="1">
    <source>
        <dbReference type="EMBL" id="KKN81389.1"/>
    </source>
</evidence>
<comment type="caution">
    <text evidence="1">The sequence shown here is derived from an EMBL/GenBank/DDBJ whole genome shotgun (WGS) entry which is preliminary data.</text>
</comment>
<reference evidence="1" key="1">
    <citation type="journal article" date="2015" name="Nature">
        <title>Complex archaea that bridge the gap between prokaryotes and eukaryotes.</title>
        <authorList>
            <person name="Spang A."/>
            <person name="Saw J.H."/>
            <person name="Jorgensen S.L."/>
            <person name="Zaremba-Niedzwiedzka K."/>
            <person name="Martijn J."/>
            <person name="Lind A.E."/>
            <person name="van Eijk R."/>
            <person name="Schleper C."/>
            <person name="Guy L."/>
            <person name="Ettema T.J."/>
        </authorList>
    </citation>
    <scope>NUCLEOTIDE SEQUENCE</scope>
</reference>
<accession>A0A0F9TQ01</accession>
<name>A0A0F9TQ01_9ZZZZ</name>
<gene>
    <name evidence="1" type="ORF">LCGC14_0320020</name>
</gene>
<organism evidence="1">
    <name type="scientific">marine sediment metagenome</name>
    <dbReference type="NCBI Taxonomy" id="412755"/>
    <lineage>
        <taxon>unclassified sequences</taxon>
        <taxon>metagenomes</taxon>
        <taxon>ecological metagenomes</taxon>
    </lineage>
</organism>
<protein>
    <submittedName>
        <fullName evidence="1">Uncharacterized protein</fullName>
    </submittedName>
</protein>
<dbReference type="AlphaFoldDB" id="A0A0F9TQ01"/>